<reference evidence="10 11" key="1">
    <citation type="journal article" date="2018" name="BMC Genomics">
        <title>Genomic evidence for intraspecific hybridization in a clonal and extremely halotolerant yeast.</title>
        <authorList>
            <person name="Gostincar C."/>
            <person name="Stajich J.E."/>
            <person name="Zupancic J."/>
            <person name="Zalar P."/>
            <person name="Gunde-Cimerman N."/>
        </authorList>
    </citation>
    <scope>NUCLEOTIDE SEQUENCE [LARGE SCALE GENOMIC DNA]</scope>
    <source>
        <strain evidence="10 11">EXF-2682</strain>
    </source>
</reference>
<dbReference type="PROSITE" id="PS50073">
    <property type="entry name" value="COPPER_FIST_2"/>
    <property type="match status" value="1"/>
</dbReference>
<dbReference type="AlphaFoldDB" id="A0A3M7E9X8"/>
<dbReference type="InterPro" id="IPR036395">
    <property type="entry name" value="Cu_fist_DNA-bd_dom_sf"/>
</dbReference>
<dbReference type="GO" id="GO:0003700">
    <property type="term" value="F:DNA-binding transcription factor activity"/>
    <property type="evidence" value="ECO:0007669"/>
    <property type="project" value="InterPro"/>
</dbReference>
<keyword evidence="5" id="KW-0805">Transcription regulation</keyword>
<feature type="compositionally biased region" description="Polar residues" evidence="8">
    <location>
        <begin position="404"/>
        <end position="419"/>
    </location>
</feature>
<dbReference type="PRINTS" id="PR00617">
    <property type="entry name" value="COPPERFIST"/>
</dbReference>
<dbReference type="InterPro" id="IPR017853">
    <property type="entry name" value="GH"/>
</dbReference>
<gene>
    <name evidence="10" type="ORF">D0863_04227</name>
</gene>
<keyword evidence="6" id="KW-0804">Transcription</keyword>
<dbReference type="GO" id="GO:0003677">
    <property type="term" value="F:DNA binding"/>
    <property type="evidence" value="ECO:0007669"/>
    <property type="project" value="InterPro"/>
</dbReference>
<dbReference type="InterPro" id="IPR001083">
    <property type="entry name" value="Cu_fist_DNA-bd_dom"/>
</dbReference>
<feature type="compositionally biased region" description="Polar residues" evidence="8">
    <location>
        <begin position="375"/>
        <end position="389"/>
    </location>
</feature>
<dbReference type="Gene3D" id="3.90.430.10">
    <property type="entry name" value="Copper fist DNA-binding domain"/>
    <property type="match status" value="1"/>
</dbReference>
<comment type="caution">
    <text evidence="10">The sequence shown here is derived from an EMBL/GenBank/DDBJ whole genome shotgun (WGS) entry which is preliminary data.</text>
</comment>
<evidence type="ECO:0000313" key="11">
    <source>
        <dbReference type="Proteomes" id="UP000269276"/>
    </source>
</evidence>
<feature type="region of interest" description="Disordered" evidence="8">
    <location>
        <begin position="400"/>
        <end position="425"/>
    </location>
</feature>
<protein>
    <recommendedName>
        <fullName evidence="9">Copper-fist domain-containing protein</fullName>
    </recommendedName>
</protein>
<dbReference type="GO" id="GO:0009277">
    <property type="term" value="C:fungal-type cell wall"/>
    <property type="evidence" value="ECO:0007669"/>
    <property type="project" value="TreeGrafter"/>
</dbReference>
<dbReference type="Proteomes" id="UP000269276">
    <property type="component" value="Unassembled WGS sequence"/>
</dbReference>
<dbReference type="SUPFAM" id="SSF57879">
    <property type="entry name" value="Zinc domain conserved in yeast copper-regulated transcription factors"/>
    <property type="match status" value="1"/>
</dbReference>
<comment type="subcellular location">
    <subcellularLocation>
        <location evidence="1">Nucleus</location>
    </subcellularLocation>
</comment>
<dbReference type="Pfam" id="PF00649">
    <property type="entry name" value="Copper-fist"/>
    <property type="match status" value="1"/>
</dbReference>
<dbReference type="GO" id="GO:0005634">
    <property type="term" value="C:nucleus"/>
    <property type="evidence" value="ECO:0007669"/>
    <property type="project" value="UniProtKB-SubCell"/>
</dbReference>
<feature type="region of interest" description="Disordered" evidence="8">
    <location>
        <begin position="134"/>
        <end position="247"/>
    </location>
</feature>
<keyword evidence="2" id="KW-0479">Metal-binding</keyword>
<dbReference type="FunFam" id="3.90.430.10:FF:000001">
    <property type="entry name" value="Copper fist DNA-binding protein"/>
    <property type="match status" value="1"/>
</dbReference>
<evidence type="ECO:0000256" key="6">
    <source>
        <dbReference type="ARBA" id="ARBA00023163"/>
    </source>
</evidence>
<evidence type="ECO:0000256" key="1">
    <source>
        <dbReference type="ARBA" id="ARBA00004123"/>
    </source>
</evidence>
<keyword evidence="7" id="KW-0539">Nucleus</keyword>
<evidence type="ECO:0000256" key="2">
    <source>
        <dbReference type="ARBA" id="ARBA00022723"/>
    </source>
</evidence>
<evidence type="ECO:0000256" key="8">
    <source>
        <dbReference type="SAM" id="MobiDB-lite"/>
    </source>
</evidence>
<dbReference type="SMART" id="SM01090">
    <property type="entry name" value="Copper-fist"/>
    <property type="match status" value="1"/>
</dbReference>
<dbReference type="InterPro" id="IPR024655">
    <property type="entry name" value="Asl1_glyco_hydro_catalytic"/>
</dbReference>
<feature type="domain" description="Copper-fist" evidence="9">
    <location>
        <begin position="2"/>
        <end position="41"/>
    </location>
</feature>
<proteinExistence type="predicted"/>
<dbReference type="SMART" id="SM00412">
    <property type="entry name" value="Cu_FIST"/>
    <property type="match status" value="1"/>
</dbReference>
<dbReference type="InterPro" id="IPR053183">
    <property type="entry name" value="ASL1"/>
</dbReference>
<evidence type="ECO:0000259" key="9">
    <source>
        <dbReference type="PROSITE" id="PS50073"/>
    </source>
</evidence>
<dbReference type="PANTHER" id="PTHR34154">
    <property type="entry name" value="ALKALI-SENSITIVE LINKAGE PROTEIN 1"/>
    <property type="match status" value="1"/>
</dbReference>
<organism evidence="10 11">
    <name type="scientific">Hortaea werneckii</name>
    <name type="common">Black yeast</name>
    <name type="synonym">Cladosporium werneckii</name>
    <dbReference type="NCBI Taxonomy" id="91943"/>
    <lineage>
        <taxon>Eukaryota</taxon>
        <taxon>Fungi</taxon>
        <taxon>Dikarya</taxon>
        <taxon>Ascomycota</taxon>
        <taxon>Pezizomycotina</taxon>
        <taxon>Dothideomycetes</taxon>
        <taxon>Dothideomycetidae</taxon>
        <taxon>Mycosphaerellales</taxon>
        <taxon>Teratosphaeriaceae</taxon>
        <taxon>Hortaea</taxon>
    </lineage>
</organism>
<dbReference type="PANTHER" id="PTHR34154:SF3">
    <property type="entry name" value="ALKALI-SENSITIVE LINKAGE PROTEIN 1"/>
    <property type="match status" value="1"/>
</dbReference>
<evidence type="ECO:0000256" key="5">
    <source>
        <dbReference type="ARBA" id="ARBA00023015"/>
    </source>
</evidence>
<name>A0A3M7E9X8_HORWE</name>
<evidence type="ECO:0000256" key="4">
    <source>
        <dbReference type="ARBA" id="ARBA00023008"/>
    </source>
</evidence>
<dbReference type="GO" id="GO:0071966">
    <property type="term" value="P:fungal-type cell wall polysaccharide metabolic process"/>
    <property type="evidence" value="ECO:0007669"/>
    <property type="project" value="TreeGrafter"/>
</dbReference>
<feature type="region of interest" description="Disordered" evidence="8">
    <location>
        <begin position="375"/>
        <end position="394"/>
    </location>
</feature>
<dbReference type="SUPFAM" id="SSF51445">
    <property type="entry name" value="(Trans)glycosidases"/>
    <property type="match status" value="1"/>
</dbReference>
<evidence type="ECO:0000313" key="10">
    <source>
        <dbReference type="EMBL" id="RMY72864.1"/>
    </source>
</evidence>
<keyword evidence="4" id="KW-0186">Copper</keyword>
<dbReference type="GO" id="GO:0005507">
    <property type="term" value="F:copper ion binding"/>
    <property type="evidence" value="ECO:0007669"/>
    <property type="project" value="InterPro"/>
</dbReference>
<dbReference type="OrthoDB" id="5600085at2759"/>
<dbReference type="Gene3D" id="3.20.20.80">
    <property type="entry name" value="Glycosidases"/>
    <property type="match status" value="1"/>
</dbReference>
<feature type="compositionally biased region" description="Polar residues" evidence="8">
    <location>
        <begin position="238"/>
        <end position="247"/>
    </location>
</feature>
<sequence length="809" mass="88923">MVVKSDGTKWACQSCLKGHRVSGCNHTDRELTLVPKKGRPVTQCQHCRQERKKRSAHVSCDCGEVEKPHHSKEKCIHLREAEERAKAGLQEDHPVQSEERDTAHLAAVAEEQGCCCHHGGKCSCAMMKKEGKKEEATGAPPHGPAVKPRLETTKSEGSITKFENGHHKPVHRRNHLAHESGMPYKVPLPRAHTDENVKAKARRSADSLGLSKNKSFDPSALASGQNDSFNGGRRLSKSEQPSPKFNATDSIFASFGTPRLSPVDIGSFDRLPAQQHSALESQDQTNLLPLDPLSGIADQAFDPWSSLPSGDASLMPTDNYFDAWPTGTDNVGLSQPALTAASSGTQSEIDEIGGVDDMYSFGMPSIQEDMSSTNFLGASGAGSPQSNRRSLPPDFFSVLPGTGSEWQPTESGFAASNAQTERKEAPGSQIMNFDNNMWQMPPLLPVTELPYRQANFQSTTSQPFSQGFNAASRNGPDPFEELFPGMDCSGTGYSSLDSNSQDLDNFSKSVPSNATSSAPINFPPTSAQNGFTSHPSWTDGSMSVPNDPFASPYDLSGRNLDPTTFDGDWSQPTDNKDEVFPFTKPGSKISWLYNWSPNPTPRCSSIQFVPMQWNHVNIDDLPAKAKAANASAILGFNEPELPDQSNMPAELAAREWLRCIEPLRKAGIRCGSPGISSAPQGVGWLNDFIRRIRAQGSDVDFYCFHWYGPAEVGAFYDYIWSTYYQMPDQKKKVWITEFAATNWSTENPLPKNHVEHFARETCKYLDTLEWVEAYAWFGPMRDTGTVGRYARMLDDEGGLTALGKAYRDE</sequence>
<keyword evidence="3" id="KW-0862">Zinc</keyword>
<dbReference type="EMBL" id="QWIP01000109">
    <property type="protein sequence ID" value="RMY72864.1"/>
    <property type="molecule type" value="Genomic_DNA"/>
</dbReference>
<evidence type="ECO:0000256" key="7">
    <source>
        <dbReference type="ARBA" id="ARBA00023242"/>
    </source>
</evidence>
<evidence type="ECO:0000256" key="3">
    <source>
        <dbReference type="ARBA" id="ARBA00022833"/>
    </source>
</evidence>
<dbReference type="Pfam" id="PF11790">
    <property type="entry name" value="Glyco_hydro_cc"/>
    <property type="match status" value="1"/>
</dbReference>
<accession>A0A3M7E9X8</accession>